<dbReference type="InterPro" id="IPR050564">
    <property type="entry name" value="F420-G6PD/mer"/>
</dbReference>
<keyword evidence="4" id="KW-1185">Reference proteome</keyword>
<sequence>MSGRSPVGALVHGTTPPAELAGVCAAVERAGFGELWLAEDYFMLSGPAGAAIALASTREIGVGIGIMSAVVRHPAVTAMEIATLSLAFPERLVAGIGHGVPFWTRQMGLYPASPLTSLRGVLETVRALLAGQTLTVDDGPYRFDQVTLTHPNPDGVDLYAGVVGPRSLELAGELADGTILSALAAPTYVAYARERIAAGAARSGRDVTAHRMPVFVIYSVHEDGDVARAHGRSALAFYLRAIGPSALTGVHGIHERMGEILALGDLSLIADALPDAWVDTFTVCGTPGECVTKIRSLLEAGATSVVLAPFPAAENDEILARTAAQVLPNFP</sequence>
<name>A0ABT9PEK3_9ACTN</name>
<dbReference type="InterPro" id="IPR036661">
    <property type="entry name" value="Luciferase-like_sf"/>
</dbReference>
<dbReference type="SUPFAM" id="SSF51679">
    <property type="entry name" value="Bacterial luciferase-like"/>
    <property type="match status" value="1"/>
</dbReference>
<dbReference type="Gene3D" id="3.20.20.30">
    <property type="entry name" value="Luciferase-like domain"/>
    <property type="match status" value="1"/>
</dbReference>
<proteinExistence type="predicted"/>
<evidence type="ECO:0000256" key="1">
    <source>
        <dbReference type="ARBA" id="ARBA00023002"/>
    </source>
</evidence>
<comment type="caution">
    <text evidence="3">The sequence shown here is derived from an EMBL/GenBank/DDBJ whole genome shotgun (WGS) entry which is preliminary data.</text>
</comment>
<dbReference type="Pfam" id="PF00296">
    <property type="entry name" value="Bac_luciferase"/>
    <property type="match status" value="1"/>
</dbReference>
<dbReference type="CDD" id="cd01097">
    <property type="entry name" value="Tetrahydromethanopterin_reductase"/>
    <property type="match status" value="1"/>
</dbReference>
<keyword evidence="1" id="KW-0560">Oxidoreductase</keyword>
<dbReference type="PANTHER" id="PTHR43244">
    <property type="match status" value="1"/>
</dbReference>
<evidence type="ECO:0000313" key="3">
    <source>
        <dbReference type="EMBL" id="MDP9830834.1"/>
    </source>
</evidence>
<accession>A0ABT9PEK3</accession>
<dbReference type="EMBL" id="JAUSQZ010000001">
    <property type="protein sequence ID" value="MDP9830834.1"/>
    <property type="molecule type" value="Genomic_DNA"/>
</dbReference>
<dbReference type="Proteomes" id="UP001235712">
    <property type="component" value="Unassembled WGS sequence"/>
</dbReference>
<dbReference type="InterPro" id="IPR011251">
    <property type="entry name" value="Luciferase-like_dom"/>
</dbReference>
<reference evidence="3 4" key="1">
    <citation type="submission" date="2023-07" db="EMBL/GenBank/DDBJ databases">
        <title>Sequencing the genomes of 1000 actinobacteria strains.</title>
        <authorList>
            <person name="Klenk H.-P."/>
        </authorList>
    </citation>
    <scope>NUCLEOTIDE SEQUENCE [LARGE SCALE GENOMIC DNA]</scope>
    <source>
        <strain evidence="3 4">DSM 44388</strain>
    </source>
</reference>
<evidence type="ECO:0000259" key="2">
    <source>
        <dbReference type="Pfam" id="PF00296"/>
    </source>
</evidence>
<evidence type="ECO:0000313" key="4">
    <source>
        <dbReference type="Proteomes" id="UP001235712"/>
    </source>
</evidence>
<protein>
    <submittedName>
        <fullName evidence="3">Alkanesulfonate monooxygenase SsuD/methylene tetrahydromethanopterin reductase-like flavin-dependent oxidoreductase (Luciferase family)</fullName>
    </submittedName>
</protein>
<organism evidence="3 4">
    <name type="scientific">Kineosporia succinea</name>
    <dbReference type="NCBI Taxonomy" id="84632"/>
    <lineage>
        <taxon>Bacteria</taxon>
        <taxon>Bacillati</taxon>
        <taxon>Actinomycetota</taxon>
        <taxon>Actinomycetes</taxon>
        <taxon>Kineosporiales</taxon>
        <taxon>Kineosporiaceae</taxon>
        <taxon>Kineosporia</taxon>
    </lineage>
</organism>
<dbReference type="RefSeq" id="WP_307250027.1">
    <property type="nucleotide sequence ID" value="NZ_JAUSQZ010000001.1"/>
</dbReference>
<gene>
    <name evidence="3" type="ORF">J2S57_006583</name>
</gene>
<feature type="domain" description="Luciferase-like" evidence="2">
    <location>
        <begin position="11"/>
        <end position="303"/>
    </location>
</feature>
<dbReference type="PANTHER" id="PTHR43244:SF1">
    <property type="entry name" value="5,10-METHYLENETETRAHYDROMETHANOPTERIN REDUCTASE"/>
    <property type="match status" value="1"/>
</dbReference>